<evidence type="ECO:0000256" key="1">
    <source>
        <dbReference type="SAM" id="MobiDB-lite"/>
    </source>
</evidence>
<keyword evidence="3" id="KW-1185">Reference proteome</keyword>
<proteinExistence type="predicted"/>
<dbReference type="RefSeq" id="WP_310233385.1">
    <property type="nucleotide sequence ID" value="NZ_JAVDUP010000005.1"/>
</dbReference>
<name>A0ABU1SVX3_9HYPH</name>
<dbReference type="EMBL" id="JAVDUP010000005">
    <property type="protein sequence ID" value="MDR6902577.1"/>
    <property type="molecule type" value="Genomic_DNA"/>
</dbReference>
<protein>
    <submittedName>
        <fullName evidence="2">Uncharacterized protein</fullName>
    </submittedName>
</protein>
<sequence>MRREVGRRVTGELGYRPNLGGINLRTGKTYAIGIVLSFGHEGEMNIVVASLIEGASCHMKARGELSGITNAMQFALSPFSRQKTGCKTPTKSKPAQNGSITRMVKS</sequence>
<organism evidence="2 3">
    <name type="scientific">Rhizobium miluonense</name>
    <dbReference type="NCBI Taxonomy" id="411945"/>
    <lineage>
        <taxon>Bacteria</taxon>
        <taxon>Pseudomonadati</taxon>
        <taxon>Pseudomonadota</taxon>
        <taxon>Alphaproteobacteria</taxon>
        <taxon>Hyphomicrobiales</taxon>
        <taxon>Rhizobiaceae</taxon>
        <taxon>Rhizobium/Agrobacterium group</taxon>
        <taxon>Rhizobium</taxon>
    </lineage>
</organism>
<gene>
    <name evidence="2" type="ORF">J2W52_004210</name>
</gene>
<evidence type="ECO:0000313" key="2">
    <source>
        <dbReference type="EMBL" id="MDR6902577.1"/>
    </source>
</evidence>
<feature type="compositionally biased region" description="Polar residues" evidence="1">
    <location>
        <begin position="82"/>
        <end position="100"/>
    </location>
</feature>
<dbReference type="Proteomes" id="UP001250791">
    <property type="component" value="Unassembled WGS sequence"/>
</dbReference>
<reference evidence="2 3" key="1">
    <citation type="submission" date="2023-07" db="EMBL/GenBank/DDBJ databases">
        <title>Sorghum-associated microbial communities from plants grown in Nebraska, USA.</title>
        <authorList>
            <person name="Schachtman D."/>
        </authorList>
    </citation>
    <scope>NUCLEOTIDE SEQUENCE [LARGE SCALE GENOMIC DNA]</scope>
    <source>
        <strain evidence="2 3">3199</strain>
    </source>
</reference>
<comment type="caution">
    <text evidence="2">The sequence shown here is derived from an EMBL/GenBank/DDBJ whole genome shotgun (WGS) entry which is preliminary data.</text>
</comment>
<evidence type="ECO:0000313" key="3">
    <source>
        <dbReference type="Proteomes" id="UP001250791"/>
    </source>
</evidence>
<accession>A0ABU1SVX3</accession>
<feature type="region of interest" description="Disordered" evidence="1">
    <location>
        <begin position="82"/>
        <end position="106"/>
    </location>
</feature>